<dbReference type="PROSITE" id="PS51272">
    <property type="entry name" value="SLH"/>
    <property type="match status" value="3"/>
</dbReference>
<dbReference type="PANTHER" id="PTHR43308">
    <property type="entry name" value="OUTER MEMBRANE PROTEIN ALPHA-RELATED"/>
    <property type="match status" value="1"/>
</dbReference>
<keyword evidence="3" id="KW-1185">Reference proteome</keyword>
<feature type="domain" description="SLH" evidence="1">
    <location>
        <begin position="375"/>
        <end position="434"/>
    </location>
</feature>
<gene>
    <name evidence="2" type="ORF">AV654_06315</name>
</gene>
<sequence>MSQIEKKNVYNRERSKTQVKSTVMKKTSQALAALMIISMLLPVLAFAGIEFDLSNLKYNKYNNTVSGSVYVSSDTYDKNSNVTFGVYSDNDLKNVLDATYGATFRETTVDGVTYYDFNIKLSSSTVPDSVYVQTYYGAGYGIGNVYDLVYVQNSGTQGSLPSSSCCGWGGGGGWISSNNGVIEVSGDSIDAYTLQRAFENSKEVKIKIKGDKLAIPADVLAEALKKGAISVTIINDNGTITLPLAALKLEALAKELGAELKETKINVTIAKVADATAEDVTKAVYAAGGNPIATAVDFNVTASGNSKSVNVDFGSTYVSRTLNVNKNLDAKKATGALYNETTKKLSFVPSTFESKDGQTVATLKRNGNSIYTVIEANKSFEDLASHWSKADVEMLANKLVVEGAADKQFQPDRNITRAEFAALVVRSLGLNSVTANTYFTDINSSAWYAGVVASASKAGIINGYEDNTFRPDAQITREELAAMIIRSLSYAGVASEVSESNQAQQLAKFKDSSKIVWAKKEIAAAVNAGIINGLTDDTIGSAEKATRSQAATMLKRYLKLADFID</sequence>
<dbReference type="AlphaFoldDB" id="A0A165PEW0"/>
<evidence type="ECO:0000313" key="3">
    <source>
        <dbReference type="Proteomes" id="UP000076563"/>
    </source>
</evidence>
<dbReference type="InterPro" id="IPR051465">
    <property type="entry name" value="Cell_Envelope_Struct_Comp"/>
</dbReference>
<comment type="caution">
    <text evidence="2">The sequence shown here is derived from an EMBL/GenBank/DDBJ whole genome shotgun (WGS) entry which is preliminary data.</text>
</comment>
<dbReference type="EMBL" id="LQRA01000121">
    <property type="protein sequence ID" value="KZE70495.1"/>
    <property type="molecule type" value="Genomic_DNA"/>
</dbReference>
<dbReference type="eggNOG" id="COG2755">
    <property type="taxonomic scope" value="Bacteria"/>
</dbReference>
<accession>A0A165PEW0</accession>
<dbReference type="STRING" id="1007103.GCA_000213315_05353"/>
<feature type="domain" description="SLH" evidence="1">
    <location>
        <begin position="505"/>
        <end position="565"/>
    </location>
</feature>
<feature type="domain" description="SLH" evidence="1">
    <location>
        <begin position="435"/>
        <end position="498"/>
    </location>
</feature>
<reference evidence="3" key="1">
    <citation type="submission" date="2016-01" db="EMBL/GenBank/DDBJ databases">
        <title>Draft genome of Chromobacterium sp. F49.</title>
        <authorList>
            <person name="Hong K.W."/>
        </authorList>
    </citation>
    <scope>NUCLEOTIDE SEQUENCE [LARGE SCALE GENOMIC DNA]</scope>
    <source>
        <strain evidence="3">M63</strain>
    </source>
</reference>
<name>A0A165PEW0_9BACL</name>
<evidence type="ECO:0000313" key="2">
    <source>
        <dbReference type="EMBL" id="KZE70495.1"/>
    </source>
</evidence>
<dbReference type="Proteomes" id="UP000076563">
    <property type="component" value="Unassembled WGS sequence"/>
</dbReference>
<evidence type="ECO:0000259" key="1">
    <source>
        <dbReference type="PROSITE" id="PS51272"/>
    </source>
</evidence>
<dbReference type="InterPro" id="IPR001119">
    <property type="entry name" value="SLH_dom"/>
</dbReference>
<dbReference type="PANTHER" id="PTHR43308:SF5">
    <property type="entry name" value="S-LAYER PROTEIN _ PEPTIDOGLYCAN ENDO-BETA-N-ACETYLGLUCOSAMINIDASE"/>
    <property type="match status" value="1"/>
</dbReference>
<protein>
    <submittedName>
        <fullName evidence="2">S-layer protein</fullName>
    </submittedName>
</protein>
<dbReference type="RefSeq" id="WP_063188463.1">
    <property type="nucleotide sequence ID" value="NZ_LQRA01000121.1"/>
</dbReference>
<dbReference type="Pfam" id="PF00395">
    <property type="entry name" value="SLH"/>
    <property type="match status" value="3"/>
</dbReference>
<dbReference type="OrthoDB" id="1723494at2"/>
<proteinExistence type="predicted"/>
<organism evidence="2 3">
    <name type="scientific">Paenibacillus elgii</name>
    <dbReference type="NCBI Taxonomy" id="189691"/>
    <lineage>
        <taxon>Bacteria</taxon>
        <taxon>Bacillati</taxon>
        <taxon>Bacillota</taxon>
        <taxon>Bacilli</taxon>
        <taxon>Bacillales</taxon>
        <taxon>Paenibacillaceae</taxon>
        <taxon>Paenibacillus</taxon>
    </lineage>
</organism>